<sequence>MRHPCLACGACCAHYRVAFHWSETEPDLAGTPPALTEVLDPHRLVMRGTYGGAAIRCVALAGTIGEAAACSIYAHRPSPCRDLVASWEHGAPSPQCDRARAAHGLAPLQPADFPQSPLEAVVA</sequence>
<gene>
    <name evidence="1" type="primary">ykgJ</name>
    <name evidence="1" type="ORF">GCM10008101_24080</name>
</gene>
<evidence type="ECO:0000313" key="2">
    <source>
        <dbReference type="Proteomes" id="UP000643403"/>
    </source>
</evidence>
<proteinExistence type="predicted"/>
<keyword evidence="2" id="KW-1185">Reference proteome</keyword>
<dbReference type="Proteomes" id="UP000643403">
    <property type="component" value="Unassembled WGS sequence"/>
</dbReference>
<comment type="caution">
    <text evidence="1">The sequence shown here is derived from an EMBL/GenBank/DDBJ whole genome shotgun (WGS) entry which is preliminary data.</text>
</comment>
<reference evidence="2" key="1">
    <citation type="journal article" date="2019" name="Int. J. Syst. Evol. Microbiol.">
        <title>The Global Catalogue of Microorganisms (GCM) 10K type strain sequencing project: providing services to taxonomists for standard genome sequencing and annotation.</title>
        <authorList>
            <consortium name="The Broad Institute Genomics Platform"/>
            <consortium name="The Broad Institute Genome Sequencing Center for Infectious Disease"/>
            <person name="Wu L."/>
            <person name="Ma J."/>
        </authorList>
    </citation>
    <scope>NUCLEOTIDE SEQUENCE [LARGE SCALE GENOMIC DNA]</scope>
    <source>
        <strain evidence="2">KCTC 22558</strain>
    </source>
</reference>
<name>A0ABQ3C5V5_9GAMM</name>
<dbReference type="Pfam" id="PF03692">
    <property type="entry name" value="CxxCxxCC"/>
    <property type="match status" value="1"/>
</dbReference>
<dbReference type="RefSeq" id="WP_189450272.1">
    <property type="nucleotide sequence ID" value="NZ_BMXY01000003.1"/>
</dbReference>
<dbReference type="InterPro" id="IPR005358">
    <property type="entry name" value="Puta_zinc/iron-chelating_dom"/>
</dbReference>
<protein>
    <submittedName>
        <fullName evidence="1">Zinc/iron-chelating domain-containing protein</fullName>
    </submittedName>
</protein>
<dbReference type="EMBL" id="BMXY01000003">
    <property type="protein sequence ID" value="GGZ68940.1"/>
    <property type="molecule type" value="Genomic_DNA"/>
</dbReference>
<evidence type="ECO:0000313" key="1">
    <source>
        <dbReference type="EMBL" id="GGZ68940.1"/>
    </source>
</evidence>
<accession>A0ABQ3C5V5</accession>
<organism evidence="1 2">
    <name type="scientific">Cognatilysobacter xinjiangensis</name>
    <dbReference type="NCBI Taxonomy" id="546892"/>
    <lineage>
        <taxon>Bacteria</taxon>
        <taxon>Pseudomonadati</taxon>
        <taxon>Pseudomonadota</taxon>
        <taxon>Gammaproteobacteria</taxon>
        <taxon>Lysobacterales</taxon>
        <taxon>Lysobacteraceae</taxon>
        <taxon>Cognatilysobacter</taxon>
    </lineage>
</organism>